<dbReference type="Gene3D" id="3.40.630.40">
    <property type="entry name" value="Zn-dependent exopeptidases"/>
    <property type="match status" value="1"/>
</dbReference>
<reference evidence="1 2" key="1">
    <citation type="journal article" date="2018" name="Microbiome">
        <title>Fine metagenomic profile of the Mediterranean stratified and mixed water columns revealed by assembly and recruitment.</title>
        <authorList>
            <person name="Haro-Moreno J.M."/>
            <person name="Lopez-Perez M."/>
            <person name="De La Torre J.R."/>
            <person name="Picazo A."/>
            <person name="Camacho A."/>
            <person name="Rodriguez-Valera F."/>
        </authorList>
    </citation>
    <scope>NUCLEOTIDE SEQUENCE [LARGE SCALE GENOMIC DNA]</scope>
    <source>
        <strain evidence="1">MED-G57</strain>
    </source>
</reference>
<dbReference type="SUPFAM" id="SSF53187">
    <property type="entry name" value="Zn-dependent exopeptidases"/>
    <property type="match status" value="1"/>
</dbReference>
<proteinExistence type="predicted"/>
<dbReference type="Pfam" id="PF05013">
    <property type="entry name" value="FGase"/>
    <property type="match status" value="1"/>
</dbReference>
<dbReference type="InterPro" id="IPR007709">
    <property type="entry name" value="N-FG_amidohydro"/>
</dbReference>
<comment type="caution">
    <text evidence="1">The sequence shown here is derived from an EMBL/GenBank/DDBJ whole genome shotgun (WGS) entry which is preliminary data.</text>
</comment>
<dbReference type="EMBL" id="QOQD01000004">
    <property type="protein sequence ID" value="RCL73968.1"/>
    <property type="molecule type" value="Genomic_DNA"/>
</dbReference>
<dbReference type="InterPro" id="IPR011227">
    <property type="entry name" value="UCP029730"/>
</dbReference>
<sequence>MINEKPPNSLPYQTIHRPKSNIILLCDHSSSYIPVKYSNLGLSKSLLNKHIAYDIGAYGLTHSMASLLGANAIFSYFSRLLIDPNRGIDDPTLIMKFADQHIIPGNRNIDKSEFNKRKRNFYVPYHNQIEIMINNIIQRGFVPVIISMHSFTRIFRNNIRPWEVSILWDRDNRVSEPLINLLENDNKYKIGDNEPYIGYLRGDTLNKHATTQGIPHALIEVRNDLINNHKKQNQIALYISEKLQKVLDINRSEINKIKKFGTKSI</sequence>
<accession>A0A368DQ44</accession>
<name>A0A368DQ44_9PROT</name>
<evidence type="ECO:0000313" key="2">
    <source>
        <dbReference type="Proteomes" id="UP000253570"/>
    </source>
</evidence>
<dbReference type="GO" id="GO:0016787">
    <property type="term" value="F:hydrolase activity"/>
    <property type="evidence" value="ECO:0007669"/>
    <property type="project" value="UniProtKB-KW"/>
</dbReference>
<dbReference type="AlphaFoldDB" id="A0A368DQ44"/>
<gene>
    <name evidence="1" type="ORF">DBW71_02540</name>
</gene>
<dbReference type="Proteomes" id="UP000253570">
    <property type="component" value="Unassembled WGS sequence"/>
</dbReference>
<evidence type="ECO:0000313" key="1">
    <source>
        <dbReference type="EMBL" id="RCL73968.1"/>
    </source>
</evidence>
<keyword evidence="1" id="KW-0378">Hydrolase</keyword>
<protein>
    <submittedName>
        <fullName evidence="1">N-formylglutamate amidohydrolase</fullName>
    </submittedName>
</protein>
<dbReference type="PIRSF" id="PIRSF029730">
    <property type="entry name" value="UCP029730"/>
    <property type="match status" value="1"/>
</dbReference>
<organism evidence="1 2">
    <name type="scientific">PS1 clade bacterium</name>
    <dbReference type="NCBI Taxonomy" id="2175152"/>
    <lineage>
        <taxon>Bacteria</taxon>
        <taxon>Pseudomonadati</taxon>
        <taxon>Pseudomonadota</taxon>
        <taxon>Alphaproteobacteria</taxon>
        <taxon>PS1 clade</taxon>
    </lineage>
</organism>